<reference evidence="1" key="1">
    <citation type="submission" date="2023-04" db="EMBL/GenBank/DDBJ databases">
        <title>Draft Genome sequencing of Naganishia species isolated from polar environments using Oxford Nanopore Technology.</title>
        <authorList>
            <person name="Leo P."/>
            <person name="Venkateswaran K."/>
        </authorList>
    </citation>
    <scope>NUCLEOTIDE SEQUENCE</scope>
    <source>
        <strain evidence="1">MNA-CCFEE 5261</strain>
    </source>
</reference>
<gene>
    <name evidence="1" type="ORF">QFC19_005907</name>
</gene>
<name>A0ACC2VJU8_9TREE</name>
<evidence type="ECO:0000313" key="2">
    <source>
        <dbReference type="Proteomes" id="UP001241377"/>
    </source>
</evidence>
<protein>
    <submittedName>
        <fullName evidence="1">Uncharacterized protein</fullName>
    </submittedName>
</protein>
<organism evidence="1 2">
    <name type="scientific">Naganishia cerealis</name>
    <dbReference type="NCBI Taxonomy" id="610337"/>
    <lineage>
        <taxon>Eukaryota</taxon>
        <taxon>Fungi</taxon>
        <taxon>Dikarya</taxon>
        <taxon>Basidiomycota</taxon>
        <taxon>Agaricomycotina</taxon>
        <taxon>Tremellomycetes</taxon>
        <taxon>Filobasidiales</taxon>
        <taxon>Filobasidiaceae</taxon>
        <taxon>Naganishia</taxon>
    </lineage>
</organism>
<keyword evidence="2" id="KW-1185">Reference proteome</keyword>
<dbReference type="Proteomes" id="UP001241377">
    <property type="component" value="Unassembled WGS sequence"/>
</dbReference>
<proteinExistence type="predicted"/>
<sequence>MTKEVDESTGGASDIPNMVEEAKSSSFDRETEENLLLETTKPDENLVPESTKHDEKLVPEITKHEDNPMENDQVSQNTATSPMTGAGSEETRDLITENIEKPDEGDLLIELISKDNDGDGDDGLKNRKQKRSSSEVKRLRMSSLAPKGPTPQKHERPKYINVAPLNIPIRRRLEMVGIIWHTICIPTFVSLFFLTLSLGPFAWVGVILPYFLWWYLIDLHTPTNGKVAYRSRDWMKNFIVWDWFVDYFPIRVHKSCELEPTFSDVIIEDDVVPDDEEDLISEQSRTGVDKLFKFLGLRKRLNDDSDASSQCSLLQESLSTRRKVKRMSTGPRYIFGYHPHGVISMGVFGTFATNALRNEPYEPPLRLLKPFFHDSSKGERLFPGIGTVFPLTLTTQFIVPYYRDYILGMGLTSASAKNIKSLISNGDNSICVVVGGAQESLLNDMVAATTVPGRYGKSNLPNDSDTDSEFDPQRKIEENKEETGVKKIELVLNKRKGFVKIAIELGNVSLVPTFGFGEADIYRITKPKPGSFGEMFQSWMKRTFQFTVPFFSARGVFIYDFGFLPYRNPINVCFGRPIHIPAGLLDQYKEPETEKDEKEKDEKTSSSSLKTNKRQPSISNLFKFSKGKQPSKRKRVSVPQEILDHYHKLYIDELKRVFEENKHKYGYGDVELHIVE</sequence>
<evidence type="ECO:0000313" key="1">
    <source>
        <dbReference type="EMBL" id="KAJ9099668.1"/>
    </source>
</evidence>
<comment type="caution">
    <text evidence="1">The sequence shown here is derived from an EMBL/GenBank/DDBJ whole genome shotgun (WGS) entry which is preliminary data.</text>
</comment>
<dbReference type="EMBL" id="JASBWR010000068">
    <property type="protein sequence ID" value="KAJ9099668.1"/>
    <property type="molecule type" value="Genomic_DNA"/>
</dbReference>
<accession>A0ACC2VJU8</accession>